<proteinExistence type="predicted"/>
<keyword evidence="12" id="KW-0256">Endoplasmic reticulum</keyword>
<evidence type="ECO:0000256" key="18">
    <source>
        <dbReference type="ARBA" id="ARBA00023228"/>
    </source>
</evidence>
<keyword evidence="7" id="KW-0121">Carboxypeptidase</keyword>
<keyword evidence="18" id="KW-0458">Lysosome</keyword>
<name>A0ABR7NUB8_9FIRM</name>
<evidence type="ECO:0000256" key="16">
    <source>
        <dbReference type="ARBA" id="ARBA00023145"/>
    </source>
</evidence>
<keyword evidence="8" id="KW-0645">Protease</keyword>
<comment type="subunit">
    <text evidence="19">Homodimer. The monomeric form is inactive while the homodimer is active.</text>
</comment>
<evidence type="ECO:0000256" key="3">
    <source>
        <dbReference type="ARBA" id="ARBA00004555"/>
    </source>
</evidence>
<keyword evidence="17" id="KW-0325">Glycoprotein</keyword>
<evidence type="ECO:0000313" key="23">
    <source>
        <dbReference type="Proteomes" id="UP000647491"/>
    </source>
</evidence>
<sequence length="412" mass="46109">MEYNEICGKRQLEFMKQFDYIREAGTDGEEKAALEIQRELKSFGVDSRLEEFEIDTWRILKAEFTVTEPFEKTYTVAGYGRCGSTPADGIEAPFLYAENGDDINLSQAKGKIVLVNNPVNKDMYKKLVHAGAAAFLSITGTPIDEGPDRLLYTRGVPKMEETPIQGLVIHHRDAMELVEAGACRARLTLLQEPEKAVSHNVIARIQGTEVPDEILTLTAHYDSVPQGPGAYDNMAACAIILELCRYFKAHTPRRTLEFIWFGAEEKGLLGSRNYTEVHKDELKHHCFNMNVDLAGQLVGGTVIGVTGDPSICSMIEYMAHETGIGMVTRNAIWGSDSNTFAWNGVPAMTLNRDGFGMHTRHDIVDYISPWSLERSARLLGHIAESLGNIPVIPFKREIPETFMKELDRYFGR</sequence>
<dbReference type="PANTHER" id="PTHR12053:SF3">
    <property type="entry name" value="CARBOXYPEPTIDASE Q"/>
    <property type="match status" value="1"/>
</dbReference>
<evidence type="ECO:0000256" key="20">
    <source>
        <dbReference type="ARBA" id="ARBA00033328"/>
    </source>
</evidence>
<dbReference type="Gene3D" id="3.40.630.10">
    <property type="entry name" value="Zn peptidases"/>
    <property type="match status" value="1"/>
</dbReference>
<keyword evidence="10" id="KW-0732">Signal</keyword>
<evidence type="ECO:0000256" key="2">
    <source>
        <dbReference type="ARBA" id="ARBA00004371"/>
    </source>
</evidence>
<evidence type="ECO:0000256" key="14">
    <source>
        <dbReference type="ARBA" id="ARBA00023034"/>
    </source>
</evidence>
<dbReference type="PANTHER" id="PTHR12053">
    <property type="entry name" value="PROTEASE FAMILY M28 PLASMA GLUTAMATE CARBOXYPEPTIDASE-RELATED"/>
    <property type="match status" value="1"/>
</dbReference>
<evidence type="ECO:0000256" key="1">
    <source>
        <dbReference type="ARBA" id="ARBA00004240"/>
    </source>
</evidence>
<keyword evidence="13" id="KW-0862">Zinc</keyword>
<comment type="caution">
    <text evidence="22">The sequence shown here is derived from an EMBL/GenBank/DDBJ whole genome shotgun (WGS) entry which is preliminary data.</text>
</comment>
<keyword evidence="23" id="KW-1185">Reference proteome</keyword>
<dbReference type="Pfam" id="PF04389">
    <property type="entry name" value="Peptidase_M28"/>
    <property type="match status" value="1"/>
</dbReference>
<dbReference type="InterPro" id="IPR039866">
    <property type="entry name" value="CPQ"/>
</dbReference>
<dbReference type="RefSeq" id="WP_262427843.1">
    <property type="nucleotide sequence ID" value="NZ_JACRTJ010000024.1"/>
</dbReference>
<evidence type="ECO:0000256" key="6">
    <source>
        <dbReference type="ARBA" id="ARBA00022525"/>
    </source>
</evidence>
<protein>
    <recommendedName>
        <fullName evidence="5">Carboxypeptidase Q</fullName>
    </recommendedName>
    <alternativeName>
        <fullName evidence="20">Plasma glutamate carboxypeptidase</fullName>
    </alternativeName>
</protein>
<evidence type="ECO:0000256" key="9">
    <source>
        <dbReference type="ARBA" id="ARBA00022723"/>
    </source>
</evidence>
<comment type="subcellular location">
    <subcellularLocation>
        <location evidence="1">Endoplasmic reticulum</location>
    </subcellularLocation>
    <subcellularLocation>
        <location evidence="3">Golgi apparatus</location>
    </subcellularLocation>
    <subcellularLocation>
        <location evidence="2">Lysosome</location>
    </subcellularLocation>
    <subcellularLocation>
        <location evidence="4">Secreted</location>
    </subcellularLocation>
</comment>
<keyword evidence="11" id="KW-0378">Hydrolase</keyword>
<evidence type="ECO:0000259" key="21">
    <source>
        <dbReference type="Pfam" id="PF04389"/>
    </source>
</evidence>
<dbReference type="Gene3D" id="3.50.30.30">
    <property type="match status" value="1"/>
</dbReference>
<evidence type="ECO:0000256" key="15">
    <source>
        <dbReference type="ARBA" id="ARBA00023049"/>
    </source>
</evidence>
<accession>A0ABR7NUB8</accession>
<evidence type="ECO:0000256" key="8">
    <source>
        <dbReference type="ARBA" id="ARBA00022670"/>
    </source>
</evidence>
<keyword evidence="6" id="KW-0964">Secreted</keyword>
<dbReference type="EMBL" id="JACRTJ010000024">
    <property type="protein sequence ID" value="MBC8599687.1"/>
    <property type="molecule type" value="Genomic_DNA"/>
</dbReference>
<evidence type="ECO:0000256" key="13">
    <source>
        <dbReference type="ARBA" id="ARBA00022833"/>
    </source>
</evidence>
<evidence type="ECO:0000256" key="7">
    <source>
        <dbReference type="ARBA" id="ARBA00022645"/>
    </source>
</evidence>
<keyword evidence="14" id="KW-0333">Golgi apparatus</keyword>
<keyword evidence="9" id="KW-0479">Metal-binding</keyword>
<evidence type="ECO:0000256" key="12">
    <source>
        <dbReference type="ARBA" id="ARBA00022824"/>
    </source>
</evidence>
<evidence type="ECO:0000256" key="19">
    <source>
        <dbReference type="ARBA" id="ARBA00025833"/>
    </source>
</evidence>
<organism evidence="22 23">
    <name type="scientific">Enterocloster hominis</name>
    <name type="common">ex Liu et al. 2021</name>
    <dbReference type="NCBI Taxonomy" id="2763663"/>
    <lineage>
        <taxon>Bacteria</taxon>
        <taxon>Bacillati</taxon>
        <taxon>Bacillota</taxon>
        <taxon>Clostridia</taxon>
        <taxon>Lachnospirales</taxon>
        <taxon>Lachnospiraceae</taxon>
        <taxon>Enterocloster</taxon>
    </lineage>
</organism>
<keyword evidence="16" id="KW-0865">Zymogen</keyword>
<evidence type="ECO:0000313" key="22">
    <source>
        <dbReference type="EMBL" id="MBC8599687.1"/>
    </source>
</evidence>
<evidence type="ECO:0000256" key="11">
    <source>
        <dbReference type="ARBA" id="ARBA00022801"/>
    </source>
</evidence>
<evidence type="ECO:0000256" key="17">
    <source>
        <dbReference type="ARBA" id="ARBA00023180"/>
    </source>
</evidence>
<evidence type="ECO:0000256" key="4">
    <source>
        <dbReference type="ARBA" id="ARBA00004613"/>
    </source>
</evidence>
<evidence type="ECO:0000256" key="5">
    <source>
        <dbReference type="ARBA" id="ARBA00014116"/>
    </source>
</evidence>
<evidence type="ECO:0000256" key="10">
    <source>
        <dbReference type="ARBA" id="ARBA00022729"/>
    </source>
</evidence>
<dbReference type="Proteomes" id="UP000647491">
    <property type="component" value="Unassembled WGS sequence"/>
</dbReference>
<dbReference type="SUPFAM" id="SSF53187">
    <property type="entry name" value="Zn-dependent exopeptidases"/>
    <property type="match status" value="1"/>
</dbReference>
<reference evidence="22 23" key="1">
    <citation type="submission" date="2020-08" db="EMBL/GenBank/DDBJ databases">
        <title>Genome public.</title>
        <authorList>
            <person name="Liu C."/>
            <person name="Sun Q."/>
        </authorList>
    </citation>
    <scope>NUCLEOTIDE SEQUENCE [LARGE SCALE GENOMIC DNA]</scope>
    <source>
        <strain evidence="22 23">BX10</strain>
    </source>
</reference>
<keyword evidence="15" id="KW-0482">Metalloprotease</keyword>
<feature type="domain" description="Peptidase M28" evidence="21">
    <location>
        <begin position="200"/>
        <end position="380"/>
    </location>
</feature>
<dbReference type="InterPro" id="IPR007484">
    <property type="entry name" value="Peptidase_M28"/>
</dbReference>
<gene>
    <name evidence="22" type="ORF">H8708_10700</name>
</gene>